<feature type="transmembrane region" description="Helical" evidence="1">
    <location>
        <begin position="179"/>
        <end position="196"/>
    </location>
</feature>
<proteinExistence type="predicted"/>
<keyword evidence="2" id="KW-0496">Mitochondrion</keyword>
<feature type="transmembrane region" description="Helical" evidence="1">
    <location>
        <begin position="227"/>
        <end position="251"/>
    </location>
</feature>
<gene>
    <name evidence="2" type="primary">Nad2</name>
</gene>
<sequence length="252" mass="29089">MVSLVYFFSLVSLFMCISSHNFLWLCLSLELNLYCVLVLILFWNDNHANPQIISYFVVNILSSLFLYLSIISQIYILFVLGLFLKMGFFPFPWWLISVLSNLKWYGFFLINVVQKVVPIFICIHSGGLHNVFFFLVFFLSYFISLIEMNNSSNRFIVFLGWSSVSVVSLVLFLGVFVSFITALVYFIIYSFLLFMVSVENNNIFNLLLLFSLGGFPPFLGFSLKSVFFLSLSSVNALLLNSCIFFVFFIFIG</sequence>
<keyword evidence="1" id="KW-0812">Transmembrane</keyword>
<feature type="transmembrane region" description="Helical" evidence="1">
    <location>
        <begin position="49"/>
        <end position="68"/>
    </location>
</feature>
<evidence type="ECO:0000313" key="2">
    <source>
        <dbReference type="EMBL" id="QLJ92325.1"/>
    </source>
</evidence>
<keyword evidence="1" id="KW-1133">Transmembrane helix</keyword>
<geneLocation type="mitochondrion" evidence="2"/>
<feature type="transmembrane region" description="Helical" evidence="1">
    <location>
        <begin position="116"/>
        <end position="143"/>
    </location>
</feature>
<feature type="transmembrane region" description="Helical" evidence="1">
    <location>
        <begin position="155"/>
        <end position="173"/>
    </location>
</feature>
<evidence type="ECO:0000256" key="1">
    <source>
        <dbReference type="SAM" id="Phobius"/>
    </source>
</evidence>
<reference evidence="2" key="1">
    <citation type="submission" date="2019-05" db="EMBL/GenBank/DDBJ databases">
        <title>The complete mitochondrial genome of the Antarctic triclad, Obrimoposthia wandeli (Platyhelminthes, Tricladida, Maricola).</title>
        <authorList>
            <person name="Yang H.-M."/>
            <person name="Ji S.-J."/>
            <person name="Kim S."/>
            <person name="Min G.-S."/>
        </authorList>
    </citation>
    <scope>NUCLEOTIDE SEQUENCE</scope>
</reference>
<keyword evidence="1" id="KW-0472">Membrane</keyword>
<feature type="transmembrane region" description="Helical" evidence="1">
    <location>
        <begin position="203"/>
        <end position="221"/>
    </location>
</feature>
<dbReference type="EMBL" id="MK962607">
    <property type="protein sequence ID" value="QLJ92325.1"/>
    <property type="molecule type" value="Genomic_DNA"/>
</dbReference>
<feature type="transmembrane region" description="Helical" evidence="1">
    <location>
        <begin position="21"/>
        <end position="43"/>
    </location>
</feature>
<dbReference type="AlphaFoldDB" id="A0A7D6C4J8"/>
<organism evidence="2">
    <name type="scientific">Obrimoposthia wandeli</name>
    <dbReference type="NCBI Taxonomy" id="2136291"/>
    <lineage>
        <taxon>Eukaryota</taxon>
        <taxon>Metazoa</taxon>
        <taxon>Spiralia</taxon>
        <taxon>Lophotrochozoa</taxon>
        <taxon>Platyhelminthes</taxon>
        <taxon>Rhabditophora</taxon>
        <taxon>Seriata</taxon>
        <taxon>Tricladida</taxon>
        <taxon>Maricola</taxon>
        <taxon>Bdellouroidea</taxon>
        <taxon>Uteriporidae</taxon>
        <taxon>Ectoplaninae</taxon>
        <taxon>Obrimoposthia</taxon>
    </lineage>
</organism>
<name>A0A7D6C4J8_9PLAT</name>
<accession>A0A7D6C4J8</accession>
<protein>
    <submittedName>
        <fullName evidence="2">NADH dehydrogenase subunit 2</fullName>
    </submittedName>
</protein>